<name>X1ST50_9ZZZZ</name>
<dbReference type="Gene3D" id="1.10.3210.10">
    <property type="entry name" value="Hypothetical protein af1432"/>
    <property type="match status" value="1"/>
</dbReference>
<gene>
    <name evidence="2" type="ORF">S06H3_66757</name>
</gene>
<reference evidence="2" key="1">
    <citation type="journal article" date="2014" name="Front. Microbiol.">
        <title>High frequency of phylogenetically diverse reductive dehalogenase-homologous genes in deep subseafloor sedimentary metagenomes.</title>
        <authorList>
            <person name="Kawai M."/>
            <person name="Futagami T."/>
            <person name="Toyoda A."/>
            <person name="Takaki Y."/>
            <person name="Nishi S."/>
            <person name="Hori S."/>
            <person name="Arai W."/>
            <person name="Tsubouchi T."/>
            <person name="Morono Y."/>
            <person name="Uchiyama I."/>
            <person name="Ito T."/>
            <person name="Fujiyama A."/>
            <person name="Inagaki F."/>
            <person name="Takami H."/>
        </authorList>
    </citation>
    <scope>NUCLEOTIDE SEQUENCE</scope>
    <source>
        <strain evidence="2">Expedition CK06-06</strain>
    </source>
</reference>
<feature type="non-terminal residue" evidence="2">
    <location>
        <position position="1"/>
    </location>
</feature>
<dbReference type="EMBL" id="BARV01045708">
    <property type="protein sequence ID" value="GAI70974.1"/>
    <property type="molecule type" value="Genomic_DNA"/>
</dbReference>
<proteinExistence type="predicted"/>
<dbReference type="PANTHER" id="PTHR43155">
    <property type="entry name" value="CYCLIC DI-GMP PHOSPHODIESTERASE PA4108-RELATED"/>
    <property type="match status" value="1"/>
</dbReference>
<feature type="domain" description="HD-GYP" evidence="1">
    <location>
        <begin position="1"/>
        <end position="47"/>
    </location>
</feature>
<dbReference type="AlphaFoldDB" id="X1ST50"/>
<accession>X1ST50</accession>
<organism evidence="2">
    <name type="scientific">marine sediment metagenome</name>
    <dbReference type="NCBI Taxonomy" id="412755"/>
    <lineage>
        <taxon>unclassified sequences</taxon>
        <taxon>metagenomes</taxon>
        <taxon>ecological metagenomes</taxon>
    </lineage>
</organism>
<dbReference type="InterPro" id="IPR037522">
    <property type="entry name" value="HD_GYP_dom"/>
</dbReference>
<evidence type="ECO:0000313" key="2">
    <source>
        <dbReference type="EMBL" id="GAI70974.1"/>
    </source>
</evidence>
<comment type="caution">
    <text evidence="2">The sequence shown here is derived from an EMBL/GenBank/DDBJ whole genome shotgun (WGS) entry which is preliminary data.</text>
</comment>
<dbReference type="SUPFAM" id="SSF109604">
    <property type="entry name" value="HD-domain/PDEase-like"/>
    <property type="match status" value="1"/>
</dbReference>
<protein>
    <recommendedName>
        <fullName evidence="1">HD-GYP domain-containing protein</fullName>
    </recommendedName>
</protein>
<feature type="non-terminal residue" evidence="2">
    <location>
        <position position="47"/>
    </location>
</feature>
<evidence type="ECO:0000259" key="1">
    <source>
        <dbReference type="PROSITE" id="PS51832"/>
    </source>
</evidence>
<dbReference type="PROSITE" id="PS51832">
    <property type="entry name" value="HD_GYP"/>
    <property type="match status" value="1"/>
</dbReference>
<sequence>FINSYDAMTSYRPYRKKMTEEEAKKEIKKFSGIQFDPKIVETFFELL</sequence>